<protein>
    <submittedName>
        <fullName evidence="1">Uncharacterized protein</fullName>
    </submittedName>
</protein>
<proteinExistence type="predicted"/>
<evidence type="ECO:0000313" key="1">
    <source>
        <dbReference type="EMBL" id="QMU31398.1"/>
    </source>
</evidence>
<accession>A0A7L7LEX2</accession>
<reference evidence="1 2" key="2">
    <citation type="submission" date="2020-08" db="EMBL/GenBank/DDBJ databases">
        <title>Adhaeribacter dokdonensis sp. nov., isolated from the rhizosphere of Elymus tsukushiensis, a plant native to the Dokdo Islands, Republic of Korea.</title>
        <authorList>
            <person name="Ghim S.Y."/>
        </authorList>
    </citation>
    <scope>NUCLEOTIDE SEQUENCE [LARGE SCALE GENOMIC DNA]</scope>
    <source>
        <strain evidence="1 2">KUDC8001</strain>
    </source>
</reference>
<dbReference type="KEGG" id="add:HUW48_26705"/>
<gene>
    <name evidence="1" type="ORF">HUW48_26705</name>
</gene>
<dbReference type="EMBL" id="CP055153">
    <property type="protein sequence ID" value="QMU31398.1"/>
    <property type="molecule type" value="Genomic_DNA"/>
</dbReference>
<evidence type="ECO:0000313" key="2">
    <source>
        <dbReference type="Proteomes" id="UP000514509"/>
    </source>
</evidence>
<reference evidence="1 2" key="1">
    <citation type="submission" date="2020-06" db="EMBL/GenBank/DDBJ databases">
        <authorList>
            <person name="Hwang Y.J."/>
        </authorList>
    </citation>
    <scope>NUCLEOTIDE SEQUENCE [LARGE SCALE GENOMIC DNA]</scope>
    <source>
        <strain evidence="1 2">KUDC8001</strain>
    </source>
</reference>
<dbReference type="Proteomes" id="UP000514509">
    <property type="component" value="Chromosome"/>
</dbReference>
<dbReference type="AlphaFoldDB" id="A0A7L7LEX2"/>
<organism evidence="1 2">
    <name type="scientific">Adhaeribacter radiodurans</name>
    <dbReference type="NCBI Taxonomy" id="2745197"/>
    <lineage>
        <taxon>Bacteria</taxon>
        <taxon>Pseudomonadati</taxon>
        <taxon>Bacteroidota</taxon>
        <taxon>Cytophagia</taxon>
        <taxon>Cytophagales</taxon>
        <taxon>Hymenobacteraceae</taxon>
        <taxon>Adhaeribacter</taxon>
    </lineage>
</organism>
<keyword evidence="2" id="KW-1185">Reference proteome</keyword>
<sequence length="64" mass="6983">MLFTIGENGLSGADVPNFLIGEPFTFNVTPGTSRYLEVNATNLVESATGKQYCFNNFVIIHIQA</sequence>
<name>A0A7L7LEX2_9BACT</name>
<dbReference type="RefSeq" id="WP_182413832.1">
    <property type="nucleotide sequence ID" value="NZ_CP055153.1"/>
</dbReference>